<dbReference type="InterPro" id="IPR015168">
    <property type="entry name" value="SsuA/THI5"/>
</dbReference>
<gene>
    <name evidence="9" type="ORF">FSB78_10400</name>
</gene>
<dbReference type="OrthoDB" id="6522570at2"/>
<keyword evidence="7" id="KW-0472">Membrane</keyword>
<keyword evidence="10" id="KW-1185">Reference proteome</keyword>
<dbReference type="FunFam" id="3.40.190.10:FF:000050">
    <property type="entry name" value="Sulfonate ABC transporter substrate-binding protein"/>
    <property type="match status" value="1"/>
</dbReference>
<dbReference type="SUPFAM" id="SSF53850">
    <property type="entry name" value="Periplasmic binding protein-like II"/>
    <property type="match status" value="1"/>
</dbReference>
<dbReference type="RefSeq" id="WP_147082462.1">
    <property type="nucleotide sequence ID" value="NZ_VOQR01000001.1"/>
</dbReference>
<dbReference type="GO" id="GO:0016020">
    <property type="term" value="C:membrane"/>
    <property type="evidence" value="ECO:0007669"/>
    <property type="project" value="InterPro"/>
</dbReference>
<evidence type="ECO:0000256" key="3">
    <source>
        <dbReference type="ARBA" id="ARBA00022448"/>
    </source>
</evidence>
<keyword evidence="7" id="KW-1133">Transmembrane helix</keyword>
<dbReference type="InterPro" id="IPR001638">
    <property type="entry name" value="Solute-binding_3/MltF_N"/>
</dbReference>
<dbReference type="GO" id="GO:0042626">
    <property type="term" value="F:ATPase-coupled transmembrane transporter activity"/>
    <property type="evidence" value="ECO:0007669"/>
    <property type="project" value="InterPro"/>
</dbReference>
<dbReference type="InterPro" id="IPR010067">
    <property type="entry name" value="ABC_SsuA_sub-bd"/>
</dbReference>
<comment type="function">
    <text evidence="5">Part of a binding-protein-dependent transport system for aliphatic sulfonates. Putative binding protein.</text>
</comment>
<organism evidence="9 10">
    <name type="scientific">Sphingomonas ginsenosidivorax</name>
    <dbReference type="NCBI Taxonomy" id="862135"/>
    <lineage>
        <taxon>Bacteria</taxon>
        <taxon>Pseudomonadati</taxon>
        <taxon>Pseudomonadota</taxon>
        <taxon>Alphaproteobacteria</taxon>
        <taxon>Sphingomonadales</taxon>
        <taxon>Sphingomonadaceae</taxon>
        <taxon>Sphingomonas</taxon>
    </lineage>
</organism>
<protein>
    <recommendedName>
        <fullName evidence="6">Putative aliphatic sulfonates-binding protein</fullName>
    </recommendedName>
</protein>
<feature type="domain" description="Solute-binding protein family 3/N-terminal" evidence="8">
    <location>
        <begin position="52"/>
        <end position="277"/>
    </location>
</feature>
<dbReference type="CDD" id="cd13558">
    <property type="entry name" value="PBP2_SsuA_like_2"/>
    <property type="match status" value="1"/>
</dbReference>
<dbReference type="AlphaFoldDB" id="A0A5C6UGK8"/>
<keyword evidence="7" id="KW-0812">Transmembrane</keyword>
<keyword evidence="4" id="KW-0732">Signal</keyword>
<evidence type="ECO:0000256" key="4">
    <source>
        <dbReference type="ARBA" id="ARBA00022729"/>
    </source>
</evidence>
<evidence type="ECO:0000256" key="6">
    <source>
        <dbReference type="ARBA" id="ARBA00070228"/>
    </source>
</evidence>
<name>A0A5C6UGK8_9SPHN</name>
<dbReference type="Pfam" id="PF09084">
    <property type="entry name" value="NMT1"/>
    <property type="match status" value="1"/>
</dbReference>
<feature type="transmembrane region" description="Helical" evidence="7">
    <location>
        <begin position="25"/>
        <end position="43"/>
    </location>
</feature>
<comment type="subcellular location">
    <subcellularLocation>
        <location evidence="1">Periplasm</location>
    </subcellularLocation>
</comment>
<evidence type="ECO:0000256" key="2">
    <source>
        <dbReference type="ARBA" id="ARBA00010742"/>
    </source>
</evidence>
<dbReference type="NCBIfam" id="TIGR01728">
    <property type="entry name" value="SsuA_fam"/>
    <property type="match status" value="1"/>
</dbReference>
<evidence type="ECO:0000256" key="7">
    <source>
        <dbReference type="SAM" id="Phobius"/>
    </source>
</evidence>
<evidence type="ECO:0000313" key="9">
    <source>
        <dbReference type="EMBL" id="TXC71306.1"/>
    </source>
</evidence>
<comment type="caution">
    <text evidence="9">The sequence shown here is derived from an EMBL/GenBank/DDBJ whole genome shotgun (WGS) entry which is preliminary data.</text>
</comment>
<dbReference type="SMART" id="SM00062">
    <property type="entry name" value="PBPb"/>
    <property type="match status" value="1"/>
</dbReference>
<dbReference type="PANTHER" id="PTHR30024:SF48">
    <property type="entry name" value="ABC TRANSPORTER SUBSTRATE-BINDING PROTEIN"/>
    <property type="match status" value="1"/>
</dbReference>
<evidence type="ECO:0000313" key="10">
    <source>
        <dbReference type="Proteomes" id="UP000321250"/>
    </source>
</evidence>
<keyword evidence="3" id="KW-0813">Transport</keyword>
<reference evidence="9 10" key="1">
    <citation type="journal article" date="2013" name="Antonie Van Leeuwenhoek">
        <title>Sphingomonas ginsenosidivorax sp. nov., with the ability to transform ginsenosides.</title>
        <authorList>
            <person name="Jin X.F."/>
            <person name="Kim J.K."/>
            <person name="Liu Q.M."/>
            <person name="Kang M.S."/>
            <person name="He D."/>
            <person name="Jin F.X."/>
            <person name="Kim S.C."/>
            <person name="Im W.T."/>
        </authorList>
    </citation>
    <scope>NUCLEOTIDE SEQUENCE [LARGE SCALE GENOMIC DNA]</scope>
    <source>
        <strain evidence="9 10">KHI67</strain>
    </source>
</reference>
<dbReference type="EMBL" id="VOQR01000001">
    <property type="protein sequence ID" value="TXC71306.1"/>
    <property type="molecule type" value="Genomic_DNA"/>
</dbReference>
<evidence type="ECO:0000256" key="5">
    <source>
        <dbReference type="ARBA" id="ARBA00055538"/>
    </source>
</evidence>
<sequence>MADYWAETGGEAPVVPPPAEPRRRWWPLAVVVLLLVAGLWVWLNRTVAQGDVLHVGSQRGGTKALMLASGALDGAPYRIEWSEFPAAQTLLEAIGAGAVDVGVVGDAPFQFAYQSGSSIKAVGAQAARVRPTGGLALLVPAKSGIRTVQELRGRSIATTRGSIGHYLVLRALEAKGLKVADVKLLFLSPGDAKAAFDSGSIDAWSIWSPYTATAFAEGARSIADGRDYLTGYGFDAANADAATAKRTVLADYLQREARAQVWAKTHPQAFAKALAKDTGLPLAIALSHVLHQPSVRVPIDAALRAEEREVVAQFRNSGVLAGNRPLDGAYLQLDPGPPHGD</sequence>
<proteinExistence type="inferred from homology"/>
<comment type="similarity">
    <text evidence="2">Belongs to the bacterial solute-binding protein SsuA/TauA family.</text>
</comment>
<accession>A0A5C6UGK8</accession>
<dbReference type="Proteomes" id="UP000321250">
    <property type="component" value="Unassembled WGS sequence"/>
</dbReference>
<dbReference type="GO" id="GO:0042597">
    <property type="term" value="C:periplasmic space"/>
    <property type="evidence" value="ECO:0007669"/>
    <property type="project" value="UniProtKB-SubCell"/>
</dbReference>
<dbReference type="PANTHER" id="PTHR30024">
    <property type="entry name" value="ALIPHATIC SULFONATES-BINDING PROTEIN-RELATED"/>
    <property type="match status" value="1"/>
</dbReference>
<evidence type="ECO:0000259" key="8">
    <source>
        <dbReference type="SMART" id="SM00062"/>
    </source>
</evidence>
<dbReference type="Gene3D" id="3.40.190.10">
    <property type="entry name" value="Periplasmic binding protein-like II"/>
    <property type="match status" value="2"/>
</dbReference>
<evidence type="ECO:0000256" key="1">
    <source>
        <dbReference type="ARBA" id="ARBA00004418"/>
    </source>
</evidence>